<dbReference type="PROSITE" id="PS51089">
    <property type="entry name" value="HP"/>
    <property type="match status" value="1"/>
</dbReference>
<dbReference type="Gene3D" id="1.10.950.10">
    <property type="entry name" value="Villin headpiece domain"/>
    <property type="match status" value="1"/>
</dbReference>
<sequence length="323" mass="34153">MFHHSTSTMPHFPHQLLGLVSFPSFFFWERYLCSGEISKAVSLATSHQLERVCMGDAAAAAPVRDQISCSSKLSASKGGSRPWRVEGAYEYDDDDEVVLVSVDKEDPLGGPKGDREVKVPVEEGCLNFRGVRCPWASPPPDALAEELAAMSLRELKAFAVDAGLDPSGCIERADIEGLLRRARASGALASKDSAPAARPPAGPAAAVPAPQEAATVAVAAVPAPVADQPAPAAPPAPAAVAPSPPAEEAAAAAAAPTPPAEGQYSLEQLTDKRQWEKLDVTPTERETFLPDAVFVELFGMGKAEFAKLPKWKKDNAKKKHGLF</sequence>
<dbReference type="SUPFAM" id="SSF47050">
    <property type="entry name" value="VHP, Villin headpiece domain"/>
    <property type="match status" value="1"/>
</dbReference>
<evidence type="ECO:0000259" key="2">
    <source>
        <dbReference type="PROSITE" id="PS51089"/>
    </source>
</evidence>
<proteinExistence type="predicted"/>
<dbReference type="Pfam" id="PF02209">
    <property type="entry name" value="VHP"/>
    <property type="match status" value="1"/>
</dbReference>
<dbReference type="EMBL" id="CAUYUJ010007125">
    <property type="protein sequence ID" value="CAK0819658.1"/>
    <property type="molecule type" value="Genomic_DNA"/>
</dbReference>
<dbReference type="Proteomes" id="UP001189429">
    <property type="component" value="Unassembled WGS sequence"/>
</dbReference>
<gene>
    <name evidence="3" type="ORF">PCOR1329_LOCUS21600</name>
</gene>
<organism evidence="3 4">
    <name type="scientific">Prorocentrum cordatum</name>
    <dbReference type="NCBI Taxonomy" id="2364126"/>
    <lineage>
        <taxon>Eukaryota</taxon>
        <taxon>Sar</taxon>
        <taxon>Alveolata</taxon>
        <taxon>Dinophyceae</taxon>
        <taxon>Prorocentrales</taxon>
        <taxon>Prorocentraceae</taxon>
        <taxon>Prorocentrum</taxon>
    </lineage>
</organism>
<feature type="domain" description="HP" evidence="2">
    <location>
        <begin position="258"/>
        <end position="323"/>
    </location>
</feature>
<feature type="compositionally biased region" description="Low complexity" evidence="1">
    <location>
        <begin position="246"/>
        <end position="255"/>
    </location>
</feature>
<feature type="region of interest" description="Disordered" evidence="1">
    <location>
        <begin position="227"/>
        <end position="263"/>
    </location>
</feature>
<evidence type="ECO:0000256" key="1">
    <source>
        <dbReference type="SAM" id="MobiDB-lite"/>
    </source>
</evidence>
<reference evidence="3" key="1">
    <citation type="submission" date="2023-10" db="EMBL/GenBank/DDBJ databases">
        <authorList>
            <person name="Chen Y."/>
            <person name="Shah S."/>
            <person name="Dougan E. K."/>
            <person name="Thang M."/>
            <person name="Chan C."/>
        </authorList>
    </citation>
    <scope>NUCLEOTIDE SEQUENCE [LARGE SCALE GENOMIC DNA]</scope>
</reference>
<feature type="region of interest" description="Disordered" evidence="1">
    <location>
        <begin position="189"/>
        <end position="208"/>
    </location>
</feature>
<dbReference type="SMART" id="SM00153">
    <property type="entry name" value="VHP"/>
    <property type="match status" value="1"/>
</dbReference>
<comment type="caution">
    <text evidence="3">The sequence shown here is derived from an EMBL/GenBank/DDBJ whole genome shotgun (WGS) entry which is preliminary data.</text>
</comment>
<evidence type="ECO:0000313" key="3">
    <source>
        <dbReference type="EMBL" id="CAK0819658.1"/>
    </source>
</evidence>
<evidence type="ECO:0000313" key="4">
    <source>
        <dbReference type="Proteomes" id="UP001189429"/>
    </source>
</evidence>
<feature type="compositionally biased region" description="Pro residues" evidence="1">
    <location>
        <begin position="231"/>
        <end position="245"/>
    </location>
</feature>
<name>A0ABN9RL68_9DINO</name>
<dbReference type="InterPro" id="IPR003128">
    <property type="entry name" value="Villin_headpiece"/>
</dbReference>
<keyword evidence="4" id="KW-1185">Reference proteome</keyword>
<accession>A0ABN9RL68</accession>
<protein>
    <recommendedName>
        <fullName evidence="2">HP domain-containing protein</fullName>
    </recommendedName>
</protein>
<dbReference type="InterPro" id="IPR036886">
    <property type="entry name" value="Villin_headpiece_dom_sf"/>
</dbReference>